<dbReference type="RefSeq" id="WP_225723067.1">
    <property type="nucleotide sequence ID" value="NZ_JAUFSA010000007.1"/>
</dbReference>
<dbReference type="Proteomes" id="UP001229081">
    <property type="component" value="Unassembled WGS sequence"/>
</dbReference>
<dbReference type="InterPro" id="IPR010310">
    <property type="entry name" value="T7SS_ESAT-6-like"/>
</dbReference>
<sequence>MTINYPFPLIAGTAASIHSDGAQLENQINDMDTMVTNRLAGCWQGEGSDSYQQIARRWSQSAADVRQALAQLSTAIDESGIQMQAKDRLNAGRFTFG</sequence>
<dbReference type="InterPro" id="IPR036689">
    <property type="entry name" value="ESAT-6-like_sf"/>
</dbReference>
<proteinExistence type="inferred from homology"/>
<dbReference type="SUPFAM" id="SSF140453">
    <property type="entry name" value="EsxAB dimer-like"/>
    <property type="match status" value="1"/>
</dbReference>
<dbReference type="AlphaFoldDB" id="A0AAJ1S999"/>
<evidence type="ECO:0000313" key="2">
    <source>
        <dbReference type="EMBL" id="MDP7739723.1"/>
    </source>
</evidence>
<comment type="caution">
    <text evidence="2">The sequence shown here is derived from an EMBL/GenBank/DDBJ whole genome shotgun (WGS) entry which is preliminary data.</text>
</comment>
<organism evidence="2 3">
    <name type="scientific">Mycobacterium paragordonae</name>
    <dbReference type="NCBI Taxonomy" id="1389713"/>
    <lineage>
        <taxon>Bacteria</taxon>
        <taxon>Bacillati</taxon>
        <taxon>Actinomycetota</taxon>
        <taxon>Actinomycetes</taxon>
        <taxon>Mycobacteriales</taxon>
        <taxon>Mycobacteriaceae</taxon>
        <taxon>Mycobacterium</taxon>
    </lineage>
</organism>
<comment type="similarity">
    <text evidence="1">Belongs to the WXG100 family.</text>
</comment>
<name>A0AAJ1S999_9MYCO</name>
<protein>
    <recommendedName>
        <fullName evidence="1">ESAT-6-like protein</fullName>
    </recommendedName>
</protein>
<dbReference type="EMBL" id="JAUFSA010000007">
    <property type="protein sequence ID" value="MDP7739723.1"/>
    <property type="molecule type" value="Genomic_DNA"/>
</dbReference>
<dbReference type="Pfam" id="PF06013">
    <property type="entry name" value="WXG100"/>
    <property type="match status" value="1"/>
</dbReference>
<dbReference type="Gene3D" id="1.10.287.1060">
    <property type="entry name" value="ESAT-6-like"/>
    <property type="match status" value="1"/>
</dbReference>
<reference evidence="2" key="1">
    <citation type="submission" date="2023-06" db="EMBL/GenBank/DDBJ databases">
        <title>Identification of two novel mycobacterium reveal diversities and complexities of Mycobacterium gordonae clade.</title>
        <authorList>
            <person name="Matsumoto Y."/>
            <person name="Nakamura S."/>
            <person name="Motooka D."/>
            <person name="Fukushima K."/>
        </authorList>
    </citation>
    <scope>NUCLEOTIDE SEQUENCE</scope>
    <source>
        <strain evidence="2">TY812</strain>
    </source>
</reference>
<evidence type="ECO:0000313" key="3">
    <source>
        <dbReference type="Proteomes" id="UP001229081"/>
    </source>
</evidence>
<accession>A0AAJ1S999</accession>
<gene>
    <name evidence="2" type="ORF">QXL92_33900</name>
</gene>
<evidence type="ECO:0000256" key="1">
    <source>
        <dbReference type="RuleBase" id="RU362001"/>
    </source>
</evidence>
<dbReference type="NCBIfam" id="TIGR03930">
    <property type="entry name" value="WXG100_ESAT6"/>
    <property type="match status" value="1"/>
</dbReference>